<dbReference type="KEGG" id="vg:40088424"/>
<dbReference type="GeneID" id="40088424"/>
<evidence type="ECO:0000313" key="1">
    <source>
        <dbReference type="EMBL" id="AUZ95180.1"/>
    </source>
</evidence>
<accession>A0A2L0V088</accession>
<evidence type="ECO:0000313" key="2">
    <source>
        <dbReference type="Proteomes" id="UP000223025"/>
    </source>
</evidence>
<dbReference type="RefSeq" id="YP_009612086.1">
    <property type="nucleotide sequence ID" value="NC_042013.1"/>
</dbReference>
<reference evidence="1 2" key="1">
    <citation type="submission" date="2017-06" db="EMBL/GenBank/DDBJ databases">
        <authorList>
            <person name="Kim H.J."/>
            <person name="Triplett B.A."/>
        </authorList>
    </citation>
    <scope>NUCLEOTIDE SEQUENCE [LARGE SCALE GENOMIC DNA]</scope>
</reference>
<protein>
    <submittedName>
        <fullName evidence="1">Uncharacterized protein</fullName>
    </submittedName>
</protein>
<name>A0A2L0V088_9CAUD</name>
<sequence>MTYRNLEINNKTFSYSVGKTHVHVKGDDIKSFTVPKDEIGEQMWKDCGCGAGSVCPEGGYSIAVTPGSVRSYLIGKYRNVLT</sequence>
<keyword evidence="2" id="KW-1185">Reference proteome</keyword>
<organism evidence="1 2">
    <name type="scientific">Agrobacterium phage Atu_ph07</name>
    <dbReference type="NCBI Taxonomy" id="2024264"/>
    <lineage>
        <taxon>Viruses</taxon>
        <taxon>Duplodnaviria</taxon>
        <taxon>Heunggongvirae</taxon>
        <taxon>Uroviricota</taxon>
        <taxon>Caudoviricetes</taxon>
        <taxon>Polybotosvirus</taxon>
        <taxon>Polybotosvirus Atuph07</taxon>
    </lineage>
</organism>
<proteinExistence type="predicted"/>
<dbReference type="Proteomes" id="UP000223025">
    <property type="component" value="Segment"/>
</dbReference>
<dbReference type="EMBL" id="MF403008">
    <property type="protein sequence ID" value="AUZ95180.1"/>
    <property type="molecule type" value="Genomic_DNA"/>
</dbReference>